<evidence type="ECO:0000256" key="2">
    <source>
        <dbReference type="SAM" id="MobiDB-lite"/>
    </source>
</evidence>
<proteinExistence type="predicted"/>
<sequence>MQSNTASPTTRTTTPKLSLFIETLRAGQVAFSSDDKIRVNADYIQGFSSDVRKEITRILYHEVVHSWQWNGKGQAPVDLIKGIADFVRMKAGYAGNWRQLRSGNKWDESYDITAWFLDYCNGLRNGFVAELNKKMRTGCSDDFFVELLGKTVDQFWRRPRKQRRKEPDEPKKGAKLRRSGITVVCKKCGRTGHNKRTCKGVVGGNKFLPGESSGQAKKRQGPTASKRAAPTVSPKGGQKSGPKVGKRRGTSHPTTSNSNVTSTVTQQPQGSNPTPTCAPAGPSTNKRKKTSTRGPKKGLKRSRVSNVLLKDLHDFSMISVILISQLVPNNLALVQTRLHSS</sequence>
<feature type="region of interest" description="Disordered" evidence="2">
    <location>
        <begin position="158"/>
        <end position="177"/>
    </location>
</feature>
<feature type="compositionally biased region" description="Low complexity" evidence="2">
    <location>
        <begin position="254"/>
        <end position="265"/>
    </location>
</feature>
<feature type="compositionally biased region" description="Polar residues" evidence="2">
    <location>
        <begin position="266"/>
        <end position="275"/>
    </location>
</feature>
<keyword evidence="1" id="KW-0863">Zinc-finger</keyword>
<accession>A0A6A4KFM8</accession>
<dbReference type="PROSITE" id="PS50158">
    <property type="entry name" value="ZF_CCHC"/>
    <property type="match status" value="1"/>
</dbReference>
<keyword evidence="1" id="KW-0862">Zinc</keyword>
<feature type="compositionally biased region" description="Basic residues" evidence="2">
    <location>
        <begin position="285"/>
        <end position="300"/>
    </location>
</feature>
<feature type="domain" description="CCHC-type" evidence="3">
    <location>
        <begin position="185"/>
        <end position="199"/>
    </location>
</feature>
<keyword evidence="5" id="KW-1185">Reference proteome</keyword>
<dbReference type="InterPro" id="IPR001878">
    <property type="entry name" value="Znf_CCHC"/>
</dbReference>
<organism evidence="4 5">
    <name type="scientific">Rhododendron williamsianum</name>
    <dbReference type="NCBI Taxonomy" id="262921"/>
    <lineage>
        <taxon>Eukaryota</taxon>
        <taxon>Viridiplantae</taxon>
        <taxon>Streptophyta</taxon>
        <taxon>Embryophyta</taxon>
        <taxon>Tracheophyta</taxon>
        <taxon>Spermatophyta</taxon>
        <taxon>Magnoliopsida</taxon>
        <taxon>eudicotyledons</taxon>
        <taxon>Gunneridae</taxon>
        <taxon>Pentapetalae</taxon>
        <taxon>asterids</taxon>
        <taxon>Ericales</taxon>
        <taxon>Ericaceae</taxon>
        <taxon>Ericoideae</taxon>
        <taxon>Rhodoreae</taxon>
        <taxon>Rhododendron</taxon>
    </lineage>
</organism>
<feature type="non-terminal residue" evidence="4">
    <location>
        <position position="1"/>
    </location>
</feature>
<feature type="region of interest" description="Disordered" evidence="2">
    <location>
        <begin position="196"/>
        <end position="300"/>
    </location>
</feature>
<name>A0A6A4KFM8_9ERIC</name>
<dbReference type="GO" id="GO:0008270">
    <property type="term" value="F:zinc ion binding"/>
    <property type="evidence" value="ECO:0007669"/>
    <property type="project" value="UniProtKB-KW"/>
</dbReference>
<dbReference type="Proteomes" id="UP000428333">
    <property type="component" value="Linkage Group LG13"/>
</dbReference>
<dbReference type="PANTHER" id="PTHR33321:SF12">
    <property type="entry name" value="PLANT BASIC SECRETORY PROTEIN (BSP) FAMILY PROTEIN"/>
    <property type="match status" value="1"/>
</dbReference>
<comment type="caution">
    <text evidence="4">The sequence shown here is derived from an EMBL/GenBank/DDBJ whole genome shotgun (WGS) entry which is preliminary data.</text>
</comment>
<keyword evidence="1" id="KW-0479">Metal-binding</keyword>
<evidence type="ECO:0000313" key="4">
    <source>
        <dbReference type="EMBL" id="KAE9447166.1"/>
    </source>
</evidence>
<reference evidence="4 5" key="1">
    <citation type="journal article" date="2019" name="Genome Biol. Evol.">
        <title>The Rhododendron genome and chromosomal organization provide insight into shared whole-genome duplications across the heath family (Ericaceae).</title>
        <authorList>
            <person name="Soza V.L."/>
            <person name="Lindsley D."/>
            <person name="Waalkes A."/>
            <person name="Ramage E."/>
            <person name="Patwardhan R.P."/>
            <person name="Burton J.N."/>
            <person name="Adey A."/>
            <person name="Kumar A."/>
            <person name="Qiu R."/>
            <person name="Shendure J."/>
            <person name="Hall B."/>
        </authorList>
    </citation>
    <scope>NUCLEOTIDE SEQUENCE [LARGE SCALE GENOMIC DNA]</scope>
    <source>
        <strain evidence="4">RSF 1966-606</strain>
    </source>
</reference>
<dbReference type="Pfam" id="PF04450">
    <property type="entry name" value="BSP"/>
    <property type="match status" value="1"/>
</dbReference>
<evidence type="ECO:0000313" key="5">
    <source>
        <dbReference type="Proteomes" id="UP000428333"/>
    </source>
</evidence>
<dbReference type="InterPro" id="IPR007541">
    <property type="entry name" value="Uncharacterised_BSP"/>
</dbReference>
<dbReference type="EMBL" id="QEFC01003704">
    <property type="protein sequence ID" value="KAE9447166.1"/>
    <property type="molecule type" value="Genomic_DNA"/>
</dbReference>
<evidence type="ECO:0000259" key="3">
    <source>
        <dbReference type="PROSITE" id="PS50158"/>
    </source>
</evidence>
<gene>
    <name evidence="4" type="ORF">C3L33_20958</name>
</gene>
<protein>
    <recommendedName>
        <fullName evidence="3">CCHC-type domain-containing protein</fullName>
    </recommendedName>
</protein>
<dbReference type="OrthoDB" id="891726at2759"/>
<dbReference type="AlphaFoldDB" id="A0A6A4KFM8"/>
<dbReference type="GO" id="GO:0003676">
    <property type="term" value="F:nucleic acid binding"/>
    <property type="evidence" value="ECO:0007669"/>
    <property type="project" value="InterPro"/>
</dbReference>
<evidence type="ECO:0000256" key="1">
    <source>
        <dbReference type="PROSITE-ProRule" id="PRU00047"/>
    </source>
</evidence>
<dbReference type="PANTHER" id="PTHR33321">
    <property type="match status" value="1"/>
</dbReference>